<dbReference type="AlphaFoldDB" id="A0A8H5C4N6"/>
<dbReference type="EMBL" id="JAACJM010000249">
    <property type="protein sequence ID" value="KAF5335016.1"/>
    <property type="molecule type" value="Genomic_DNA"/>
</dbReference>
<evidence type="ECO:0000313" key="1">
    <source>
        <dbReference type="EMBL" id="KAF5335016.1"/>
    </source>
</evidence>
<keyword evidence="2" id="KW-1185">Reference proteome</keyword>
<proteinExistence type="predicted"/>
<name>A0A8H5C4N6_9AGAR</name>
<accession>A0A8H5C4N6</accession>
<sequence length="192" mass="21717">MFSSFQTSVPDVSPPFPSLAIPVDAINDQQTHAANSKFSSCDRDRYSIPGTFEYDSCHNYTMSWGSMEEFREWLEREEDDKLISLCWRGMSGVMVSRFAEPGLKILRCSLRVLSQLEAPENKELLTDLVTMAIHVTATVDDHFSDGVCPLHRAVDGLEQSLEDVKSCAEEECQWSWISRAIYSRGVAGRIRL</sequence>
<comment type="caution">
    <text evidence="1">The sequence shown here is derived from an EMBL/GenBank/DDBJ whole genome shotgun (WGS) entry which is preliminary data.</text>
</comment>
<evidence type="ECO:0000313" key="2">
    <source>
        <dbReference type="Proteomes" id="UP000559256"/>
    </source>
</evidence>
<dbReference type="Proteomes" id="UP000559256">
    <property type="component" value="Unassembled WGS sequence"/>
</dbReference>
<reference evidence="1 2" key="1">
    <citation type="journal article" date="2020" name="ISME J.">
        <title>Uncovering the hidden diversity of litter-decomposition mechanisms in mushroom-forming fungi.</title>
        <authorList>
            <person name="Floudas D."/>
            <person name="Bentzer J."/>
            <person name="Ahren D."/>
            <person name="Johansson T."/>
            <person name="Persson P."/>
            <person name="Tunlid A."/>
        </authorList>
    </citation>
    <scope>NUCLEOTIDE SEQUENCE [LARGE SCALE GENOMIC DNA]</scope>
    <source>
        <strain evidence="1 2">CBS 291.85</strain>
    </source>
</reference>
<gene>
    <name evidence="1" type="ORF">D9758_016197</name>
</gene>
<organism evidence="1 2">
    <name type="scientific">Tetrapyrgos nigripes</name>
    <dbReference type="NCBI Taxonomy" id="182062"/>
    <lineage>
        <taxon>Eukaryota</taxon>
        <taxon>Fungi</taxon>
        <taxon>Dikarya</taxon>
        <taxon>Basidiomycota</taxon>
        <taxon>Agaricomycotina</taxon>
        <taxon>Agaricomycetes</taxon>
        <taxon>Agaricomycetidae</taxon>
        <taxon>Agaricales</taxon>
        <taxon>Marasmiineae</taxon>
        <taxon>Marasmiaceae</taxon>
        <taxon>Tetrapyrgos</taxon>
    </lineage>
</organism>
<protein>
    <submittedName>
        <fullName evidence="1">Uncharacterized protein</fullName>
    </submittedName>
</protein>